<accession>A0A1F5JVP4</accession>
<dbReference type="EMBL" id="MFDB01000022">
    <property type="protein sequence ID" value="OGE32709.1"/>
    <property type="molecule type" value="Genomic_DNA"/>
</dbReference>
<evidence type="ECO:0000313" key="2">
    <source>
        <dbReference type="Proteomes" id="UP000177258"/>
    </source>
</evidence>
<dbReference type="Proteomes" id="UP000177258">
    <property type="component" value="Unassembled WGS sequence"/>
</dbReference>
<protein>
    <submittedName>
        <fullName evidence="1">Uncharacterized protein</fullName>
    </submittedName>
</protein>
<comment type="caution">
    <text evidence="1">The sequence shown here is derived from an EMBL/GenBank/DDBJ whole genome shotgun (WGS) entry which is preliminary data.</text>
</comment>
<reference evidence="1 2" key="1">
    <citation type="journal article" date="2016" name="Nat. Commun.">
        <title>Thousands of microbial genomes shed light on interconnected biogeochemical processes in an aquifer system.</title>
        <authorList>
            <person name="Anantharaman K."/>
            <person name="Brown C.T."/>
            <person name="Hug L.A."/>
            <person name="Sharon I."/>
            <person name="Castelle C.J."/>
            <person name="Probst A.J."/>
            <person name="Thomas B.C."/>
            <person name="Singh A."/>
            <person name="Wilkins M.J."/>
            <person name="Karaoz U."/>
            <person name="Brodie E.L."/>
            <person name="Williams K.H."/>
            <person name="Hubbard S.S."/>
            <person name="Banfield J.F."/>
        </authorList>
    </citation>
    <scope>NUCLEOTIDE SEQUENCE [LARGE SCALE GENOMIC DNA]</scope>
</reference>
<name>A0A1F5JVP4_9BACT</name>
<gene>
    <name evidence="1" type="ORF">A3D83_04045</name>
</gene>
<proteinExistence type="predicted"/>
<evidence type="ECO:0000313" key="1">
    <source>
        <dbReference type="EMBL" id="OGE32709.1"/>
    </source>
</evidence>
<organism evidence="1 2">
    <name type="scientific">Candidatus Daviesbacteria bacterium RIFCSPHIGHO2_02_FULL_41_10</name>
    <dbReference type="NCBI Taxonomy" id="1797774"/>
    <lineage>
        <taxon>Bacteria</taxon>
        <taxon>Candidatus Daviesiibacteriota</taxon>
    </lineage>
</organism>
<dbReference type="AlphaFoldDB" id="A0A1F5JVP4"/>
<sequence>MRQGENKRSAFKRLGTNRANRIIKDISLLGNLSNRHNYSYTEDDVKSMFGAIEEEIHLAKSRYLVSLKRGRRIKL</sequence>